<proteinExistence type="predicted"/>
<keyword evidence="1 4" id="KW-0479">Metal-binding</keyword>
<dbReference type="InterPro" id="IPR041367">
    <property type="entry name" value="Znf-CCCH_4"/>
</dbReference>
<evidence type="ECO:0000313" key="7">
    <source>
        <dbReference type="EMBL" id="KAI7789495.1"/>
    </source>
</evidence>
<evidence type="ECO:0000313" key="8">
    <source>
        <dbReference type="Proteomes" id="UP001059041"/>
    </source>
</evidence>
<evidence type="ECO:0000256" key="2">
    <source>
        <dbReference type="ARBA" id="ARBA00022771"/>
    </source>
</evidence>
<dbReference type="InterPro" id="IPR036855">
    <property type="entry name" value="Znf_CCCH_sf"/>
</dbReference>
<accession>A0A9W7W833</accession>
<dbReference type="GO" id="GO:0008270">
    <property type="term" value="F:zinc ion binding"/>
    <property type="evidence" value="ECO:0007669"/>
    <property type="project" value="UniProtKB-KW"/>
</dbReference>
<protein>
    <recommendedName>
        <fullName evidence="6">C3H1-type domain-containing protein</fullName>
    </recommendedName>
</protein>
<dbReference type="AlphaFoldDB" id="A0A9W7W833"/>
<dbReference type="Gene3D" id="4.10.1000.10">
    <property type="entry name" value="Zinc finger, CCCH-type"/>
    <property type="match status" value="1"/>
</dbReference>
<gene>
    <name evidence="7" type="ORF">IRJ41_002661</name>
</gene>
<sequence>MVCLYQNLYDNASDSGSCHSSDSNSSDRTAKHICKYYVNDSCRYGAGCRLNHNPKSHASRGPNEHRERKSYDSDEDDGRPYRWQLDLGDGWEDIANDHILEAQYSRPNTKGIRIYNTRAGIETEWLWYYRGDHGWYQYGEK</sequence>
<reference evidence="7" key="1">
    <citation type="submission" date="2021-02" db="EMBL/GenBank/DDBJ databases">
        <title>Comparative genomics reveals that relaxation of natural selection precedes convergent phenotypic evolution of cavefish.</title>
        <authorList>
            <person name="Peng Z."/>
        </authorList>
    </citation>
    <scope>NUCLEOTIDE SEQUENCE</scope>
    <source>
        <tissue evidence="7">Muscle</tissue>
    </source>
</reference>
<evidence type="ECO:0000256" key="5">
    <source>
        <dbReference type="SAM" id="MobiDB-lite"/>
    </source>
</evidence>
<evidence type="ECO:0000256" key="4">
    <source>
        <dbReference type="PROSITE-ProRule" id="PRU00723"/>
    </source>
</evidence>
<dbReference type="Proteomes" id="UP001059041">
    <property type="component" value="Unassembled WGS sequence"/>
</dbReference>
<organism evidence="7 8">
    <name type="scientific">Triplophysa rosa</name>
    <name type="common">Cave loach</name>
    <dbReference type="NCBI Taxonomy" id="992332"/>
    <lineage>
        <taxon>Eukaryota</taxon>
        <taxon>Metazoa</taxon>
        <taxon>Chordata</taxon>
        <taxon>Craniata</taxon>
        <taxon>Vertebrata</taxon>
        <taxon>Euteleostomi</taxon>
        <taxon>Actinopterygii</taxon>
        <taxon>Neopterygii</taxon>
        <taxon>Teleostei</taxon>
        <taxon>Ostariophysi</taxon>
        <taxon>Cypriniformes</taxon>
        <taxon>Nemacheilidae</taxon>
        <taxon>Triplophysa</taxon>
    </lineage>
</organism>
<dbReference type="SUPFAM" id="SSF90229">
    <property type="entry name" value="CCCH zinc finger"/>
    <property type="match status" value="1"/>
</dbReference>
<evidence type="ECO:0000256" key="3">
    <source>
        <dbReference type="ARBA" id="ARBA00022833"/>
    </source>
</evidence>
<name>A0A9W7W833_TRIRA</name>
<feature type="zinc finger region" description="C3H1-type" evidence="4">
    <location>
        <begin position="28"/>
        <end position="55"/>
    </location>
</feature>
<feature type="domain" description="C3H1-type" evidence="6">
    <location>
        <begin position="28"/>
        <end position="55"/>
    </location>
</feature>
<evidence type="ECO:0000259" key="6">
    <source>
        <dbReference type="PROSITE" id="PS50103"/>
    </source>
</evidence>
<keyword evidence="2 4" id="KW-0863">Zinc-finger</keyword>
<dbReference type="EMBL" id="JAFHDT010000453">
    <property type="protein sequence ID" value="KAI7789495.1"/>
    <property type="molecule type" value="Genomic_DNA"/>
</dbReference>
<keyword evidence="8" id="KW-1185">Reference proteome</keyword>
<comment type="caution">
    <text evidence="7">The sequence shown here is derived from an EMBL/GenBank/DDBJ whole genome shotgun (WGS) entry which is preliminary data.</text>
</comment>
<feature type="non-terminal residue" evidence="7">
    <location>
        <position position="1"/>
    </location>
</feature>
<evidence type="ECO:0000256" key="1">
    <source>
        <dbReference type="ARBA" id="ARBA00022723"/>
    </source>
</evidence>
<dbReference type="Pfam" id="PF18044">
    <property type="entry name" value="zf-CCCH_4"/>
    <property type="match status" value="1"/>
</dbReference>
<feature type="compositionally biased region" description="Basic and acidic residues" evidence="5">
    <location>
        <begin position="62"/>
        <end position="72"/>
    </location>
</feature>
<dbReference type="InterPro" id="IPR000571">
    <property type="entry name" value="Znf_CCCH"/>
</dbReference>
<keyword evidence="3 4" id="KW-0862">Zinc</keyword>
<feature type="region of interest" description="Disordered" evidence="5">
    <location>
        <begin position="53"/>
        <end position="81"/>
    </location>
</feature>
<dbReference type="PROSITE" id="PS50103">
    <property type="entry name" value="ZF_C3H1"/>
    <property type="match status" value="1"/>
</dbReference>